<dbReference type="Proteomes" id="UP001060085">
    <property type="component" value="Linkage Group LG06"/>
</dbReference>
<protein>
    <submittedName>
        <fullName evidence="1">Uncharacterized protein</fullName>
    </submittedName>
</protein>
<evidence type="ECO:0000313" key="1">
    <source>
        <dbReference type="EMBL" id="KAI5658195.1"/>
    </source>
</evidence>
<gene>
    <name evidence="1" type="ORF">M9H77_26988</name>
</gene>
<sequence length="99" mass="11343">MVSPHPFPYGAIGPLVLGLRCRLGRCLTIRPLQNGYPRRIIIKFGRAFEMCDREGQNFGWFTKWGFGIVYSTPQFDGFIALPVFLQDIEDLEESSNEED</sequence>
<dbReference type="EMBL" id="CM044706">
    <property type="protein sequence ID" value="KAI5658195.1"/>
    <property type="molecule type" value="Genomic_DNA"/>
</dbReference>
<name>A0ACC0ABE7_CATRO</name>
<organism evidence="1 2">
    <name type="scientific">Catharanthus roseus</name>
    <name type="common">Madagascar periwinkle</name>
    <name type="synonym">Vinca rosea</name>
    <dbReference type="NCBI Taxonomy" id="4058"/>
    <lineage>
        <taxon>Eukaryota</taxon>
        <taxon>Viridiplantae</taxon>
        <taxon>Streptophyta</taxon>
        <taxon>Embryophyta</taxon>
        <taxon>Tracheophyta</taxon>
        <taxon>Spermatophyta</taxon>
        <taxon>Magnoliopsida</taxon>
        <taxon>eudicotyledons</taxon>
        <taxon>Gunneridae</taxon>
        <taxon>Pentapetalae</taxon>
        <taxon>asterids</taxon>
        <taxon>lamiids</taxon>
        <taxon>Gentianales</taxon>
        <taxon>Apocynaceae</taxon>
        <taxon>Rauvolfioideae</taxon>
        <taxon>Vinceae</taxon>
        <taxon>Catharanthinae</taxon>
        <taxon>Catharanthus</taxon>
    </lineage>
</organism>
<reference evidence="2" key="1">
    <citation type="journal article" date="2023" name="Nat. Plants">
        <title>Single-cell RNA sequencing provides a high-resolution roadmap for understanding the multicellular compartmentation of specialized metabolism.</title>
        <authorList>
            <person name="Sun S."/>
            <person name="Shen X."/>
            <person name="Li Y."/>
            <person name="Li Y."/>
            <person name="Wang S."/>
            <person name="Li R."/>
            <person name="Zhang H."/>
            <person name="Shen G."/>
            <person name="Guo B."/>
            <person name="Wei J."/>
            <person name="Xu J."/>
            <person name="St-Pierre B."/>
            <person name="Chen S."/>
            <person name="Sun C."/>
        </authorList>
    </citation>
    <scope>NUCLEOTIDE SEQUENCE [LARGE SCALE GENOMIC DNA]</scope>
</reference>
<evidence type="ECO:0000313" key="2">
    <source>
        <dbReference type="Proteomes" id="UP001060085"/>
    </source>
</evidence>
<comment type="caution">
    <text evidence="1">The sequence shown here is derived from an EMBL/GenBank/DDBJ whole genome shotgun (WGS) entry which is preliminary data.</text>
</comment>
<keyword evidence="2" id="KW-1185">Reference proteome</keyword>
<proteinExistence type="predicted"/>
<accession>A0ACC0ABE7</accession>